<dbReference type="WBParaSite" id="PTRK_0000495400.1">
    <property type="protein sequence ID" value="PTRK_0000495400.1"/>
    <property type="gene ID" value="PTRK_0000495400"/>
</dbReference>
<proteinExistence type="predicted"/>
<reference evidence="2" key="1">
    <citation type="submission" date="2017-02" db="UniProtKB">
        <authorList>
            <consortium name="WormBaseParasite"/>
        </authorList>
    </citation>
    <scope>IDENTIFICATION</scope>
</reference>
<sequence>MLLLFSGFVFYYNFDVKDSSQCDRNVYVKQHKEIRKYTINNYKDFSIIPNIIKGLNYSYENNIVLILHISSDQPLQKIKNHLYNWEGFISLSVYITTNTIFSYEFICTFCKLKAINENYDKLSVHFVFNKMDNENFINDVISRLLNNICNDKNKIFYLSQSCIKEESNKKNISYTMSKYPANVLRNVARNYSYSKYILLGDVDHMFSKHFHKKMLKIAKDELNEKNKKALVYRIFEIDTINLTTAPMTKVELKKQIKEKKAFVFHHYYKGAHSIPRLEEWLDVDDSDCPKIQFEAEYDRSHWEPQFVSLNTIPYHDEHFPYPNRDNTVLRWEMCRAGYKFLIVNDVFMFHLGLKNNKESKAVSVAKEMSRKEYDHSLINFRKSMDIKYPLTIKNCPF</sequence>
<dbReference type="PANTHER" id="PTHR47411">
    <property type="entry name" value="B3GNT1, BETA-1,3-N-ACETYLGUCOSAMINYLTRANSFERASE 1, HOMOLOG"/>
    <property type="match status" value="1"/>
</dbReference>
<dbReference type="Proteomes" id="UP000038045">
    <property type="component" value="Unplaced"/>
</dbReference>
<organism evidence="1 2">
    <name type="scientific">Parastrongyloides trichosuri</name>
    <name type="common">Possum-specific nematode worm</name>
    <dbReference type="NCBI Taxonomy" id="131310"/>
    <lineage>
        <taxon>Eukaryota</taxon>
        <taxon>Metazoa</taxon>
        <taxon>Ecdysozoa</taxon>
        <taxon>Nematoda</taxon>
        <taxon>Chromadorea</taxon>
        <taxon>Rhabditida</taxon>
        <taxon>Tylenchina</taxon>
        <taxon>Panagrolaimomorpha</taxon>
        <taxon>Strongyloidoidea</taxon>
        <taxon>Strongyloididae</taxon>
        <taxon>Parastrongyloides</taxon>
    </lineage>
</organism>
<dbReference type="Pfam" id="PF13896">
    <property type="entry name" value="Glyco_transf_49"/>
    <property type="match status" value="1"/>
</dbReference>
<dbReference type="PANTHER" id="PTHR47411:SF3">
    <property type="entry name" value="I-BETA-1,3-N-ACETYLGLUCOSAMINYLTRANSFERASE"/>
    <property type="match status" value="1"/>
</dbReference>
<accession>A0A0N4ZBP4</accession>
<protein>
    <submittedName>
        <fullName evidence="2">N-acetyllactosaminide beta-1,3-N-acetylglucosaminyltransferase</fullName>
    </submittedName>
</protein>
<keyword evidence="1" id="KW-1185">Reference proteome</keyword>
<evidence type="ECO:0000313" key="2">
    <source>
        <dbReference type="WBParaSite" id="PTRK_0000495400.1"/>
    </source>
</evidence>
<dbReference type="AlphaFoldDB" id="A0A0N4ZBP4"/>
<name>A0A0N4ZBP4_PARTI</name>
<dbReference type="STRING" id="131310.A0A0N4ZBP4"/>
<evidence type="ECO:0000313" key="1">
    <source>
        <dbReference type="Proteomes" id="UP000038045"/>
    </source>
</evidence>